<dbReference type="PROSITE" id="PS00195">
    <property type="entry name" value="GLUTAREDOXIN_1"/>
    <property type="match status" value="1"/>
</dbReference>
<evidence type="ECO:0000256" key="5">
    <source>
        <dbReference type="ARBA" id="ARBA00023284"/>
    </source>
</evidence>
<dbReference type="InterPro" id="IPR002109">
    <property type="entry name" value="Glutaredoxin"/>
</dbReference>
<reference evidence="8 9" key="1">
    <citation type="submission" date="2018-11" db="EMBL/GenBank/DDBJ databases">
        <title>Genomic Encyclopedia of Type Strains, Phase IV (KMG-IV): sequencing the most valuable type-strain genomes for metagenomic binning, comparative biology and taxonomic classification.</title>
        <authorList>
            <person name="Goeker M."/>
        </authorList>
    </citation>
    <scope>NUCLEOTIDE SEQUENCE [LARGE SCALE GENOMIC DNA]</scope>
    <source>
        <strain evidence="8 9">DSM 100275</strain>
    </source>
</reference>
<accession>A0A3N1Y5Y2</accession>
<dbReference type="PANTHER" id="PTHR45694">
    <property type="entry name" value="GLUTAREDOXIN 2"/>
    <property type="match status" value="1"/>
</dbReference>
<evidence type="ECO:0000313" key="9">
    <source>
        <dbReference type="Proteomes" id="UP000276634"/>
    </source>
</evidence>
<sequence>MYATGSCPYCMRARRLLERKGVHWREIRVDEEPHRWAEMERLSGRGTVPQVFIDGRPVGGFDDLAELDLEGELDRLLGLDGGRASA</sequence>
<evidence type="ECO:0000256" key="3">
    <source>
        <dbReference type="ARBA" id="ARBA00022982"/>
    </source>
</evidence>
<keyword evidence="2 6" id="KW-0813">Transport</keyword>
<dbReference type="GO" id="GO:0015038">
    <property type="term" value="F:glutathione disulfide oxidoreductase activity"/>
    <property type="evidence" value="ECO:0007669"/>
    <property type="project" value="UniProtKB-UniRule"/>
</dbReference>
<keyword evidence="5 6" id="KW-0676">Redox-active center</keyword>
<organism evidence="8 9">
    <name type="scientific">Inmirania thermothiophila</name>
    <dbReference type="NCBI Taxonomy" id="1750597"/>
    <lineage>
        <taxon>Bacteria</taxon>
        <taxon>Pseudomonadati</taxon>
        <taxon>Pseudomonadota</taxon>
        <taxon>Gammaproteobacteria</taxon>
        <taxon>Chromatiales</taxon>
        <taxon>Ectothiorhodospiraceae</taxon>
        <taxon>Inmirania</taxon>
    </lineage>
</organism>
<evidence type="ECO:0000256" key="2">
    <source>
        <dbReference type="ARBA" id="ARBA00022448"/>
    </source>
</evidence>
<keyword evidence="4" id="KW-1015">Disulfide bond</keyword>
<dbReference type="SUPFAM" id="SSF52833">
    <property type="entry name" value="Thioredoxin-like"/>
    <property type="match status" value="1"/>
</dbReference>
<comment type="caution">
    <text evidence="8">The sequence shown here is derived from an EMBL/GenBank/DDBJ whole genome shotgun (WGS) entry which is preliminary data.</text>
</comment>
<comment type="similarity">
    <text evidence="1 6">Belongs to the glutaredoxin family.</text>
</comment>
<dbReference type="CDD" id="cd03418">
    <property type="entry name" value="GRX_GRXb_1_3_like"/>
    <property type="match status" value="1"/>
</dbReference>
<name>A0A3N1Y5Y2_9GAMM</name>
<dbReference type="InterPro" id="IPR036249">
    <property type="entry name" value="Thioredoxin-like_sf"/>
</dbReference>
<dbReference type="Pfam" id="PF00462">
    <property type="entry name" value="Glutaredoxin"/>
    <property type="match status" value="1"/>
</dbReference>
<protein>
    <recommendedName>
        <fullName evidence="6">Glutaredoxin</fullName>
    </recommendedName>
</protein>
<dbReference type="AlphaFoldDB" id="A0A3N1Y5Y2"/>
<dbReference type="PROSITE" id="PS51354">
    <property type="entry name" value="GLUTAREDOXIN_2"/>
    <property type="match status" value="1"/>
</dbReference>
<dbReference type="GO" id="GO:0005737">
    <property type="term" value="C:cytoplasm"/>
    <property type="evidence" value="ECO:0007669"/>
    <property type="project" value="TreeGrafter"/>
</dbReference>
<dbReference type="InterPro" id="IPR011767">
    <property type="entry name" value="GLR_AS"/>
</dbReference>
<dbReference type="Gene3D" id="3.40.30.10">
    <property type="entry name" value="Glutaredoxin"/>
    <property type="match status" value="1"/>
</dbReference>
<keyword evidence="6" id="KW-0963">Cytoplasm</keyword>
<feature type="domain" description="Glutaredoxin" evidence="7">
    <location>
        <begin position="1"/>
        <end position="57"/>
    </location>
</feature>
<dbReference type="GO" id="GO:0034599">
    <property type="term" value="P:cellular response to oxidative stress"/>
    <property type="evidence" value="ECO:0007669"/>
    <property type="project" value="TreeGrafter"/>
</dbReference>
<gene>
    <name evidence="8" type="ORF">EDC57_0111</name>
</gene>
<evidence type="ECO:0000259" key="7">
    <source>
        <dbReference type="Pfam" id="PF00462"/>
    </source>
</evidence>
<comment type="function">
    <text evidence="6">Has a glutathione-disulfide oxidoreductase activity in the presence of NADPH and glutathione reductase. Reduces low molecular weight disulfides and proteins.</text>
</comment>
<dbReference type="InterPro" id="IPR011900">
    <property type="entry name" value="GRX_bact"/>
</dbReference>
<proteinExistence type="inferred from homology"/>
<dbReference type="GO" id="GO:0045454">
    <property type="term" value="P:cell redox homeostasis"/>
    <property type="evidence" value="ECO:0007669"/>
    <property type="project" value="InterPro"/>
</dbReference>
<evidence type="ECO:0000256" key="4">
    <source>
        <dbReference type="ARBA" id="ARBA00023157"/>
    </source>
</evidence>
<dbReference type="NCBIfam" id="TIGR02181">
    <property type="entry name" value="GRX_bact"/>
    <property type="match status" value="1"/>
</dbReference>
<dbReference type="PRINTS" id="PR00160">
    <property type="entry name" value="GLUTAREDOXIN"/>
</dbReference>
<keyword evidence="9" id="KW-1185">Reference proteome</keyword>
<keyword evidence="3 6" id="KW-0249">Electron transport</keyword>
<dbReference type="InterPro" id="IPR014025">
    <property type="entry name" value="Glutaredoxin_subgr"/>
</dbReference>
<dbReference type="Proteomes" id="UP000276634">
    <property type="component" value="Unassembled WGS sequence"/>
</dbReference>
<evidence type="ECO:0000313" key="8">
    <source>
        <dbReference type="EMBL" id="ROR34215.1"/>
    </source>
</evidence>
<evidence type="ECO:0000256" key="1">
    <source>
        <dbReference type="ARBA" id="ARBA00007787"/>
    </source>
</evidence>
<evidence type="ECO:0000256" key="6">
    <source>
        <dbReference type="RuleBase" id="RU364065"/>
    </source>
</evidence>
<dbReference type="EMBL" id="RJVI01000001">
    <property type="protein sequence ID" value="ROR34215.1"/>
    <property type="molecule type" value="Genomic_DNA"/>
</dbReference>
<dbReference type="PANTHER" id="PTHR45694:SF18">
    <property type="entry name" value="GLUTAREDOXIN-1-RELATED"/>
    <property type="match status" value="1"/>
</dbReference>